<reference evidence="1 2" key="1">
    <citation type="submission" date="2015-01" db="EMBL/GenBank/DDBJ databases">
        <title>Comparative genomics of non-oral Prevotella species.</title>
        <authorList>
            <person name="Accetto T."/>
            <person name="Nograsek B."/>
            <person name="Avgustin G."/>
        </authorList>
    </citation>
    <scope>NUCLEOTIDE SEQUENCE [LARGE SCALE GENOMIC DNA]</scope>
    <source>
        <strain evidence="1 2">P5-119</strain>
    </source>
</reference>
<dbReference type="STRING" id="1602171.ST44_03730"/>
<dbReference type="InterPro" id="IPR011204">
    <property type="entry name" value="Virulence_RhuM-like"/>
</dbReference>
<dbReference type="AlphaFoldDB" id="A0A0D0IX90"/>
<comment type="caution">
    <text evidence="1">The sequence shown here is derived from an EMBL/GenBank/DDBJ whole genome shotgun (WGS) entry which is preliminary data.</text>
</comment>
<organism evidence="1 2">
    <name type="scientific">Prevotella pectinovora</name>
    <dbReference type="NCBI Taxonomy" id="1602169"/>
    <lineage>
        <taxon>Bacteria</taxon>
        <taxon>Pseudomonadati</taxon>
        <taxon>Bacteroidota</taxon>
        <taxon>Bacteroidia</taxon>
        <taxon>Bacteroidales</taxon>
        <taxon>Prevotellaceae</taxon>
        <taxon>Prevotella</taxon>
    </lineage>
</organism>
<name>A0A0D0IX90_9BACT</name>
<keyword evidence="2" id="KW-1185">Reference proteome</keyword>
<dbReference type="PANTHER" id="PTHR35810:SF1">
    <property type="entry name" value="CYTOPLASMIC PROTEIN"/>
    <property type="match status" value="1"/>
</dbReference>
<sequence>MAEIYCTTQQNISQHVDNIYKDGELTIEATNKKFLLVRKEGNRQVKRNIDHYNLDMIIALGYRVQSLIRIIFCRLPLDYNSWWYHSSRRELPNMVTLFLCRHLLVGKAKDVSMDYLW</sequence>
<dbReference type="EMBL" id="JXQK01000043">
    <property type="protein sequence ID" value="KIP63376.1"/>
    <property type="molecule type" value="Genomic_DNA"/>
</dbReference>
<gene>
    <name evidence="1" type="ORF">ST44_03730</name>
</gene>
<dbReference type="Pfam" id="PF13310">
    <property type="entry name" value="Virulence_RhuM"/>
    <property type="match status" value="1"/>
</dbReference>
<dbReference type="Proteomes" id="UP000032046">
    <property type="component" value="Unassembled WGS sequence"/>
</dbReference>
<protein>
    <submittedName>
        <fullName evidence="1">Uncharacterized protein</fullName>
    </submittedName>
</protein>
<evidence type="ECO:0000313" key="1">
    <source>
        <dbReference type="EMBL" id="KIP63376.1"/>
    </source>
</evidence>
<proteinExistence type="predicted"/>
<evidence type="ECO:0000313" key="2">
    <source>
        <dbReference type="Proteomes" id="UP000032046"/>
    </source>
</evidence>
<accession>A0A0D0IX90</accession>
<dbReference type="PANTHER" id="PTHR35810">
    <property type="entry name" value="CYTOPLASMIC PROTEIN-RELATED"/>
    <property type="match status" value="1"/>
</dbReference>